<sequence>MSESLRRSSRRTIKKTTFKVGDIVEVAKVGIILRGRLVAQADSTQSNQPRWRVAFDDDNFPEEELFESSIGQVVPSDTESSPSQPPPPVAATAPAAAPPPSPSPASVAAAATARKKNRKNGRFVKSSDNATVDLNGKKSVSFIATQSEPEVAPPVSYSSNSKRTSAREQRTARRNRSHPISDTPLAPTPSLNTHPAPSHTSKKRPPSGSGSGGGKSSKKHKGGSSNTDEEVVKVPMLTGTLYLFKGLHRRAEFHRRV</sequence>
<gene>
    <name evidence="2" type="ORF">SEMRO_29_G019010.1</name>
</gene>
<proteinExistence type="predicted"/>
<dbReference type="OrthoDB" id="49193at2759"/>
<dbReference type="AlphaFoldDB" id="A0A9N8D7R2"/>
<dbReference type="EMBL" id="CAICTM010000029">
    <property type="protein sequence ID" value="CAB9497958.1"/>
    <property type="molecule type" value="Genomic_DNA"/>
</dbReference>
<evidence type="ECO:0000313" key="2">
    <source>
        <dbReference type="EMBL" id="CAB9497958.1"/>
    </source>
</evidence>
<feature type="compositionally biased region" description="Basic residues" evidence="1">
    <location>
        <begin position="113"/>
        <end position="122"/>
    </location>
</feature>
<comment type="caution">
    <text evidence="2">The sequence shown here is derived from an EMBL/GenBank/DDBJ whole genome shotgun (WGS) entry which is preliminary data.</text>
</comment>
<evidence type="ECO:0000256" key="1">
    <source>
        <dbReference type="SAM" id="MobiDB-lite"/>
    </source>
</evidence>
<feature type="compositionally biased region" description="Polar residues" evidence="1">
    <location>
        <begin position="189"/>
        <end position="199"/>
    </location>
</feature>
<keyword evidence="3" id="KW-1185">Reference proteome</keyword>
<reference evidence="2" key="1">
    <citation type="submission" date="2020-06" db="EMBL/GenBank/DDBJ databases">
        <authorList>
            <consortium name="Plant Systems Biology data submission"/>
        </authorList>
    </citation>
    <scope>NUCLEOTIDE SEQUENCE</scope>
    <source>
        <strain evidence="2">D6</strain>
    </source>
</reference>
<feature type="compositionally biased region" description="Polar residues" evidence="1">
    <location>
        <begin position="69"/>
        <end position="79"/>
    </location>
</feature>
<dbReference type="Proteomes" id="UP001153069">
    <property type="component" value="Unassembled WGS sequence"/>
</dbReference>
<protein>
    <submittedName>
        <fullName evidence="2">Uncharacterized protein</fullName>
    </submittedName>
</protein>
<feature type="region of interest" description="Disordered" evidence="1">
    <location>
        <begin position="66"/>
        <end position="235"/>
    </location>
</feature>
<evidence type="ECO:0000313" key="3">
    <source>
        <dbReference type="Proteomes" id="UP001153069"/>
    </source>
</evidence>
<accession>A0A9N8D7R2</accession>
<name>A0A9N8D7R2_9STRA</name>
<organism evidence="2 3">
    <name type="scientific">Seminavis robusta</name>
    <dbReference type="NCBI Taxonomy" id="568900"/>
    <lineage>
        <taxon>Eukaryota</taxon>
        <taxon>Sar</taxon>
        <taxon>Stramenopiles</taxon>
        <taxon>Ochrophyta</taxon>
        <taxon>Bacillariophyta</taxon>
        <taxon>Bacillariophyceae</taxon>
        <taxon>Bacillariophycidae</taxon>
        <taxon>Naviculales</taxon>
        <taxon>Naviculaceae</taxon>
        <taxon>Seminavis</taxon>
    </lineage>
</organism>